<accession>A0ABW4X287</accession>
<dbReference type="PANTHER" id="PTHR42951">
    <property type="entry name" value="METALLO-BETA-LACTAMASE DOMAIN-CONTAINING"/>
    <property type="match status" value="1"/>
</dbReference>
<dbReference type="SMART" id="SM00849">
    <property type="entry name" value="Lactamase_B"/>
    <property type="match status" value="1"/>
</dbReference>
<feature type="transmembrane region" description="Helical" evidence="2">
    <location>
        <begin position="292"/>
        <end position="309"/>
    </location>
</feature>
<reference evidence="5" key="1">
    <citation type="journal article" date="2019" name="Int. J. Syst. Evol. Microbiol.">
        <title>The Global Catalogue of Microorganisms (GCM) 10K type strain sequencing project: providing services to taxonomists for standard genome sequencing and annotation.</title>
        <authorList>
            <consortium name="The Broad Institute Genomics Platform"/>
            <consortium name="The Broad Institute Genome Sequencing Center for Infectious Disease"/>
            <person name="Wu L."/>
            <person name="Ma J."/>
        </authorList>
    </citation>
    <scope>NUCLEOTIDE SEQUENCE [LARGE SCALE GENOMIC DNA]</scope>
    <source>
        <strain evidence="5">JCM 16545</strain>
    </source>
</reference>
<dbReference type="Gene3D" id="3.60.15.10">
    <property type="entry name" value="Ribonuclease Z/Hydroxyacylglutathione hydrolase-like"/>
    <property type="match status" value="1"/>
</dbReference>
<dbReference type="CDD" id="cd07721">
    <property type="entry name" value="yflN-like_MBL-fold"/>
    <property type="match status" value="1"/>
</dbReference>
<feature type="region of interest" description="Disordered" evidence="1">
    <location>
        <begin position="314"/>
        <end position="355"/>
    </location>
</feature>
<evidence type="ECO:0000256" key="1">
    <source>
        <dbReference type="SAM" id="MobiDB-lite"/>
    </source>
</evidence>
<protein>
    <submittedName>
        <fullName evidence="4">MBL fold metallo-hydrolase</fullName>
    </submittedName>
</protein>
<dbReference type="Proteomes" id="UP001597369">
    <property type="component" value="Unassembled WGS sequence"/>
</dbReference>
<evidence type="ECO:0000256" key="2">
    <source>
        <dbReference type="SAM" id="Phobius"/>
    </source>
</evidence>
<dbReference type="PANTHER" id="PTHR42951:SF17">
    <property type="entry name" value="METALLO-BETA-LACTAMASE DOMAIN-CONTAINING PROTEIN"/>
    <property type="match status" value="1"/>
</dbReference>
<dbReference type="InterPro" id="IPR036866">
    <property type="entry name" value="RibonucZ/Hydroxyglut_hydro"/>
</dbReference>
<evidence type="ECO:0000313" key="5">
    <source>
        <dbReference type="Proteomes" id="UP001597369"/>
    </source>
</evidence>
<keyword evidence="2" id="KW-0812">Transmembrane</keyword>
<name>A0ABW4X287_9BACT</name>
<dbReference type="EMBL" id="JBHUHV010000058">
    <property type="protein sequence ID" value="MFD2069083.1"/>
    <property type="molecule type" value="Genomic_DNA"/>
</dbReference>
<organism evidence="4 5">
    <name type="scientific">Pontibacter silvestris</name>
    <dbReference type="NCBI Taxonomy" id="2305183"/>
    <lineage>
        <taxon>Bacteria</taxon>
        <taxon>Pseudomonadati</taxon>
        <taxon>Bacteroidota</taxon>
        <taxon>Cytophagia</taxon>
        <taxon>Cytophagales</taxon>
        <taxon>Hymenobacteraceae</taxon>
        <taxon>Pontibacter</taxon>
    </lineage>
</organism>
<evidence type="ECO:0000313" key="4">
    <source>
        <dbReference type="EMBL" id="MFD2069083.1"/>
    </source>
</evidence>
<keyword evidence="2" id="KW-0472">Membrane</keyword>
<evidence type="ECO:0000259" key="3">
    <source>
        <dbReference type="SMART" id="SM00849"/>
    </source>
</evidence>
<dbReference type="SUPFAM" id="SSF56281">
    <property type="entry name" value="Metallo-hydrolase/oxidoreductase"/>
    <property type="match status" value="1"/>
</dbReference>
<keyword evidence="2" id="KW-1133">Transmembrane helix</keyword>
<dbReference type="InterPro" id="IPR001279">
    <property type="entry name" value="Metallo-B-lactamas"/>
</dbReference>
<dbReference type="Pfam" id="PF00753">
    <property type="entry name" value="Lactamase_B"/>
    <property type="match status" value="1"/>
</dbReference>
<comment type="caution">
    <text evidence="4">The sequence shown here is derived from an EMBL/GenBank/DDBJ whole genome shotgun (WGS) entry which is preliminary data.</text>
</comment>
<dbReference type="InterPro" id="IPR050855">
    <property type="entry name" value="NDM-1-like"/>
</dbReference>
<gene>
    <name evidence="4" type="ORF">ACFSKU_19510</name>
</gene>
<keyword evidence="5" id="KW-1185">Reference proteome</keyword>
<proteinExistence type="predicted"/>
<sequence>MVASGDKLRLSNKDSFYVAQGVWGLKTILVNLYFIEDKDGSWVLVDTGMYGHAHKIIQMAEEIFGENTRPKAIILTHGHFDHVGSLKVLAEEWDVPVYAHSLELPYLTGQSSYPPPDPTVGRGAVAYMSFMYPKKPINIKNRIELLPPDGSVPGLPGWSWIHTPGHTHGHVSFYRDEDKTLLAGDAFITRHGESAVAVMTQKREVHGPPAYYTSDWVAAHHSVEKLANLSPETAATGHGLPMYGNELQTQLDTLVKDFWLKAVPTRGRYVNEPSVADEQGVVSVPDSSFPKILAVAGALTVAGLAVIALNKRNTSNKSHPKGTQRPFSHNRVATGIPPTIDPDHDDPTEHSNNYP</sequence>
<feature type="domain" description="Metallo-beta-lactamase" evidence="3">
    <location>
        <begin position="29"/>
        <end position="238"/>
    </location>
</feature>
<dbReference type="RefSeq" id="WP_229957396.1">
    <property type="nucleotide sequence ID" value="NZ_JAJJWI010000001.1"/>
</dbReference>